<protein>
    <recommendedName>
        <fullName evidence="2">ACT domain-containing protein</fullName>
    </recommendedName>
</protein>
<name>A0A7I4DCP4_PHYPA</name>
<feature type="domain" description="ACT" evidence="2">
    <location>
        <begin position="175"/>
        <end position="258"/>
    </location>
</feature>
<gene>
    <name evidence="3" type="primary">LOC112278831</name>
</gene>
<reference evidence="3 4" key="1">
    <citation type="journal article" date="2008" name="Science">
        <title>The Physcomitrella genome reveals evolutionary insights into the conquest of land by plants.</title>
        <authorList>
            <person name="Rensing S."/>
            <person name="Lang D."/>
            <person name="Zimmer A."/>
            <person name="Terry A."/>
            <person name="Salamov A."/>
            <person name="Shapiro H."/>
            <person name="Nishiyama T."/>
            <person name="Perroud P.-F."/>
            <person name="Lindquist E."/>
            <person name="Kamisugi Y."/>
            <person name="Tanahashi T."/>
            <person name="Sakakibara K."/>
            <person name="Fujita T."/>
            <person name="Oishi K."/>
            <person name="Shin-I T."/>
            <person name="Kuroki Y."/>
            <person name="Toyoda A."/>
            <person name="Suzuki Y."/>
            <person name="Hashimoto A."/>
            <person name="Yamaguchi K."/>
            <person name="Sugano A."/>
            <person name="Kohara Y."/>
            <person name="Fujiyama A."/>
            <person name="Anterola A."/>
            <person name="Aoki S."/>
            <person name="Ashton N."/>
            <person name="Barbazuk W.B."/>
            <person name="Barker E."/>
            <person name="Bennetzen J."/>
            <person name="Bezanilla M."/>
            <person name="Blankenship R."/>
            <person name="Cho S.H."/>
            <person name="Dutcher S."/>
            <person name="Estelle M."/>
            <person name="Fawcett J.A."/>
            <person name="Gundlach H."/>
            <person name="Hanada K."/>
            <person name="Heyl A."/>
            <person name="Hicks K.A."/>
            <person name="Hugh J."/>
            <person name="Lohr M."/>
            <person name="Mayer K."/>
            <person name="Melkozernov A."/>
            <person name="Murata T."/>
            <person name="Nelson D."/>
            <person name="Pils B."/>
            <person name="Prigge M."/>
            <person name="Reiss B."/>
            <person name="Renner T."/>
            <person name="Rombauts S."/>
            <person name="Rushton P."/>
            <person name="Sanderfoot A."/>
            <person name="Schween G."/>
            <person name="Shiu S.-H."/>
            <person name="Stueber K."/>
            <person name="Theodoulou F.L."/>
            <person name="Tu H."/>
            <person name="Van de Peer Y."/>
            <person name="Verrier P.J."/>
            <person name="Waters E."/>
            <person name="Wood A."/>
            <person name="Yang L."/>
            <person name="Cove D."/>
            <person name="Cuming A."/>
            <person name="Hasebe M."/>
            <person name="Lucas S."/>
            <person name="Mishler D.B."/>
            <person name="Reski R."/>
            <person name="Grigoriev I."/>
            <person name="Quatrano R.S."/>
            <person name="Boore J.L."/>
        </authorList>
    </citation>
    <scope>NUCLEOTIDE SEQUENCE [LARGE SCALE GENOMIC DNA]</scope>
    <source>
        <strain evidence="3 4">cv. Gransden 2004</strain>
    </source>
</reference>
<dbReference type="PANTHER" id="PTHR31096:SF22">
    <property type="entry name" value="ACT DOMAIN-CONTAINING PROTEIN ACR4"/>
    <property type="match status" value="1"/>
</dbReference>
<dbReference type="EnsemblPlants" id="Pp3c2_25000V3.3">
    <property type="protein sequence ID" value="Pp3c2_25000V3.3"/>
    <property type="gene ID" value="Pp3c2_25000"/>
</dbReference>
<evidence type="ECO:0000256" key="1">
    <source>
        <dbReference type="ARBA" id="ARBA00022737"/>
    </source>
</evidence>
<keyword evidence="4" id="KW-1185">Reference proteome</keyword>
<keyword evidence="1" id="KW-0677">Repeat</keyword>
<dbReference type="PANTHER" id="PTHR31096">
    <property type="entry name" value="ACT DOMAIN-CONTAINING PROTEIN ACR4-RELATED"/>
    <property type="match status" value="1"/>
</dbReference>
<dbReference type="Pfam" id="PF01842">
    <property type="entry name" value="ACT"/>
    <property type="match status" value="3"/>
</dbReference>
<dbReference type="InterPro" id="IPR045865">
    <property type="entry name" value="ACT-like_dom_sf"/>
</dbReference>
<feature type="domain" description="ACT" evidence="2">
    <location>
        <begin position="387"/>
        <end position="471"/>
    </location>
</feature>
<evidence type="ECO:0000259" key="2">
    <source>
        <dbReference type="PROSITE" id="PS51671"/>
    </source>
</evidence>
<dbReference type="FunCoup" id="A0A7I4DCP4">
    <property type="interactions" value="288"/>
</dbReference>
<dbReference type="InParanoid" id="A0A7I4DCP4"/>
<organism evidence="3 4">
    <name type="scientific">Physcomitrium patens</name>
    <name type="common">Spreading-leaved earth moss</name>
    <name type="synonym">Physcomitrella patens</name>
    <dbReference type="NCBI Taxonomy" id="3218"/>
    <lineage>
        <taxon>Eukaryota</taxon>
        <taxon>Viridiplantae</taxon>
        <taxon>Streptophyta</taxon>
        <taxon>Embryophyta</taxon>
        <taxon>Bryophyta</taxon>
        <taxon>Bryophytina</taxon>
        <taxon>Bryopsida</taxon>
        <taxon>Funariidae</taxon>
        <taxon>Funariales</taxon>
        <taxon>Funariaceae</taxon>
        <taxon>Physcomitrium</taxon>
    </lineage>
</organism>
<dbReference type="Gene3D" id="3.30.70.260">
    <property type="match status" value="1"/>
</dbReference>
<dbReference type="EMBL" id="ABEU02000002">
    <property type="status" value="NOT_ANNOTATED_CDS"/>
    <property type="molecule type" value="Genomic_DNA"/>
</dbReference>
<dbReference type="InterPro" id="IPR040217">
    <property type="entry name" value="ACR1-12"/>
</dbReference>
<reference evidence="3" key="3">
    <citation type="submission" date="2020-12" db="UniProtKB">
        <authorList>
            <consortium name="EnsemblPlants"/>
        </authorList>
    </citation>
    <scope>IDENTIFICATION</scope>
</reference>
<sequence length="492" mass="55049">MRCCLTLVKVVAVCPGIVCKRRGERREFVNMLASPMSLSNAPTMTSSRSWPYFDPEYDTMSSIIDPPKVMIDNDSEKNATLVKVSSQNKHGTLLEVVQELMDMDLTISKAYITSDGGWFMDVFHVTDQKGLKIRDEKLIGNIQKALSLQKKKWTAEFQKCPGRSVGTQTISEHTAIELTGTDRPGLLSEVTAVLAEMSCRVNAAEVWTHNRRVACVMYVTDEDTLGPIENVRKLERILEKLNPIMQGCDDEKVARSVVAESFTHVERRLHQLMLADHDSDPSVSQSQISSRKQKNPNITVEIGSEKNYSVVKVQCLDRPKLLFDTVCTLTDLKYVVSHATIYPSGSYAVQEYHIRSMDGRTLDDPAKAKVKRCLEAAIERRSSEGLRLYLCTTDRPGLLTEVTRTFRENGLSVTRAEVSTQGDKAVNTFYVTDVNGLPVDLKKVEAIRKENPFLEVHAVPAASEGARVLDASPFSKFIKSSERLLQGLGWRV</sequence>
<dbReference type="PROSITE" id="PS51671">
    <property type="entry name" value="ACT"/>
    <property type="match status" value="3"/>
</dbReference>
<proteinExistence type="predicted"/>
<evidence type="ECO:0000313" key="3">
    <source>
        <dbReference type="EnsemblPlants" id="Pp3c2_25000V3.3"/>
    </source>
</evidence>
<reference evidence="3 4" key="2">
    <citation type="journal article" date="2018" name="Plant J.">
        <title>The Physcomitrella patens chromosome-scale assembly reveals moss genome structure and evolution.</title>
        <authorList>
            <person name="Lang D."/>
            <person name="Ullrich K.K."/>
            <person name="Murat F."/>
            <person name="Fuchs J."/>
            <person name="Jenkins J."/>
            <person name="Haas F.B."/>
            <person name="Piednoel M."/>
            <person name="Gundlach H."/>
            <person name="Van Bel M."/>
            <person name="Meyberg R."/>
            <person name="Vives C."/>
            <person name="Morata J."/>
            <person name="Symeonidi A."/>
            <person name="Hiss M."/>
            <person name="Muchero W."/>
            <person name="Kamisugi Y."/>
            <person name="Saleh O."/>
            <person name="Blanc G."/>
            <person name="Decker E.L."/>
            <person name="van Gessel N."/>
            <person name="Grimwood J."/>
            <person name="Hayes R.D."/>
            <person name="Graham S.W."/>
            <person name="Gunter L.E."/>
            <person name="McDaniel S.F."/>
            <person name="Hoernstein S.N.W."/>
            <person name="Larsson A."/>
            <person name="Li F.W."/>
            <person name="Perroud P.F."/>
            <person name="Phillips J."/>
            <person name="Ranjan P."/>
            <person name="Rokshar D.S."/>
            <person name="Rothfels C.J."/>
            <person name="Schneider L."/>
            <person name="Shu S."/>
            <person name="Stevenson D.W."/>
            <person name="Thummler F."/>
            <person name="Tillich M."/>
            <person name="Villarreal Aguilar J.C."/>
            <person name="Widiez T."/>
            <person name="Wong G.K."/>
            <person name="Wymore A."/>
            <person name="Zhang Y."/>
            <person name="Zimmer A.D."/>
            <person name="Quatrano R.S."/>
            <person name="Mayer K.F.X."/>
            <person name="Goodstein D."/>
            <person name="Casacuberta J.M."/>
            <person name="Vandepoele K."/>
            <person name="Reski R."/>
            <person name="Cuming A.C."/>
            <person name="Tuskan G.A."/>
            <person name="Maumus F."/>
            <person name="Salse J."/>
            <person name="Schmutz J."/>
            <person name="Rensing S.A."/>
        </authorList>
    </citation>
    <scope>NUCLEOTIDE SEQUENCE [LARGE SCALE GENOMIC DNA]</scope>
    <source>
        <strain evidence="3 4">cv. Gransden 2004</strain>
    </source>
</reference>
<dbReference type="GeneID" id="112278831"/>
<feature type="domain" description="ACT" evidence="2">
    <location>
        <begin position="81"/>
        <end position="156"/>
    </location>
</feature>
<dbReference type="InterPro" id="IPR002912">
    <property type="entry name" value="ACT_dom"/>
</dbReference>
<accession>A0A7I4DCP4</accession>
<dbReference type="AlphaFoldDB" id="A0A7I4DCP4"/>
<evidence type="ECO:0000313" key="4">
    <source>
        <dbReference type="Proteomes" id="UP000006727"/>
    </source>
</evidence>
<dbReference type="Gramene" id="Pp3c2_25000V3.3">
    <property type="protein sequence ID" value="Pp3c2_25000V3.3"/>
    <property type="gene ID" value="Pp3c2_25000"/>
</dbReference>
<dbReference type="Proteomes" id="UP000006727">
    <property type="component" value="Chromosome 2"/>
</dbReference>
<dbReference type="KEGG" id="ppp:112278831"/>
<dbReference type="SUPFAM" id="SSF55021">
    <property type="entry name" value="ACT-like"/>
    <property type="match status" value="3"/>
</dbReference>
<dbReference type="RefSeq" id="XP_024368428.1">
    <property type="nucleotide sequence ID" value="XM_024512660.2"/>
</dbReference>